<dbReference type="InterPro" id="IPR048447">
    <property type="entry name" value="DUF1980_C"/>
</dbReference>
<feature type="domain" description="DUF1980" evidence="4">
    <location>
        <begin position="190"/>
        <end position="322"/>
    </location>
</feature>
<dbReference type="PANTHER" id="PTHR40047:SF1">
    <property type="entry name" value="UPF0703 PROTEIN YCGQ"/>
    <property type="match status" value="1"/>
</dbReference>
<feature type="compositionally biased region" description="Basic and acidic residues" evidence="1">
    <location>
        <begin position="159"/>
        <end position="174"/>
    </location>
</feature>
<reference evidence="5 6" key="1">
    <citation type="submission" date="2019-07" db="EMBL/GenBank/DDBJ databases">
        <authorList>
            <person name="Kim J."/>
        </authorList>
    </citation>
    <scope>NUCLEOTIDE SEQUENCE [LARGE SCALE GENOMIC DNA]</scope>
    <source>
        <strain evidence="5 6">G13</strain>
    </source>
</reference>
<dbReference type="AlphaFoldDB" id="A0A559JFR4"/>
<keyword evidence="2" id="KW-1133">Transmembrane helix</keyword>
<name>A0A559JFR4_9BACL</name>
<dbReference type="InterPro" id="IPR015402">
    <property type="entry name" value="DUF1980"/>
</dbReference>
<dbReference type="EMBL" id="VNJJ01000008">
    <property type="protein sequence ID" value="TVX98719.1"/>
    <property type="molecule type" value="Genomic_DNA"/>
</dbReference>
<feature type="domain" description="DUF1980" evidence="3">
    <location>
        <begin position="16"/>
        <end position="127"/>
    </location>
</feature>
<keyword evidence="2" id="KW-0472">Membrane</keyword>
<dbReference type="InterPro" id="IPR052955">
    <property type="entry name" value="UPF0703_membrane_permease"/>
</dbReference>
<comment type="caution">
    <text evidence="5">The sequence shown here is derived from an EMBL/GenBank/DDBJ whole genome shotgun (WGS) entry which is preliminary data.</text>
</comment>
<accession>A0A559JFR4</accession>
<dbReference type="NCBIfam" id="TIGR03943">
    <property type="entry name" value="TIGR03943 family putative permease subunit"/>
    <property type="match status" value="1"/>
</dbReference>
<feature type="transmembrane region" description="Helical" evidence="2">
    <location>
        <begin position="95"/>
        <end position="111"/>
    </location>
</feature>
<dbReference type="Proteomes" id="UP000316330">
    <property type="component" value="Unassembled WGS sequence"/>
</dbReference>
<evidence type="ECO:0000256" key="1">
    <source>
        <dbReference type="SAM" id="MobiDB-lite"/>
    </source>
</evidence>
<feature type="region of interest" description="Disordered" evidence="1">
    <location>
        <begin position="137"/>
        <end position="180"/>
    </location>
</feature>
<dbReference type="OrthoDB" id="9770408at2"/>
<dbReference type="Pfam" id="PF09323">
    <property type="entry name" value="DUF1980"/>
    <property type="match status" value="1"/>
</dbReference>
<evidence type="ECO:0000259" key="4">
    <source>
        <dbReference type="Pfam" id="PF21537"/>
    </source>
</evidence>
<evidence type="ECO:0000259" key="3">
    <source>
        <dbReference type="Pfam" id="PF09323"/>
    </source>
</evidence>
<keyword evidence="6" id="KW-1185">Reference proteome</keyword>
<keyword evidence="2" id="KW-0812">Transmembrane</keyword>
<proteinExistence type="predicted"/>
<dbReference type="Pfam" id="PF21537">
    <property type="entry name" value="DUF1980_C"/>
    <property type="match status" value="1"/>
</dbReference>
<protein>
    <submittedName>
        <fullName evidence="5">TIGR03943 family protein</fullName>
    </submittedName>
</protein>
<dbReference type="PANTHER" id="PTHR40047">
    <property type="entry name" value="UPF0703 PROTEIN YCGQ"/>
    <property type="match status" value="1"/>
</dbReference>
<evidence type="ECO:0000313" key="6">
    <source>
        <dbReference type="Proteomes" id="UP000316330"/>
    </source>
</evidence>
<feature type="transmembrane region" description="Helical" evidence="2">
    <location>
        <begin position="12"/>
        <end position="35"/>
    </location>
</feature>
<gene>
    <name evidence="5" type="ORF">FPZ45_15585</name>
</gene>
<organism evidence="5 6">
    <name type="scientific">Cohnella terricola</name>
    <dbReference type="NCBI Taxonomy" id="1289167"/>
    <lineage>
        <taxon>Bacteria</taxon>
        <taxon>Bacillati</taxon>
        <taxon>Bacillota</taxon>
        <taxon>Bacilli</taxon>
        <taxon>Bacillales</taxon>
        <taxon>Paenibacillaceae</taxon>
        <taxon>Cohnella</taxon>
    </lineage>
</organism>
<dbReference type="InterPro" id="IPR048493">
    <property type="entry name" value="DUF1980_N"/>
</dbReference>
<feature type="compositionally biased region" description="Pro residues" evidence="1">
    <location>
        <begin position="142"/>
        <end position="153"/>
    </location>
</feature>
<sequence length="331" mass="36428">MTLIRKPLATAVHYLVRAILLAGFAFLIVHLVRSGKLNLYIAERMQFIVKLSALGLYAVAAQQFYSAIRSFFDKEQSGPDCDCDHEMPETWGKSLLLYGWFALPLIIGYAVPDGLLGSSMAAAKGVQFAPQTVVVPKTSPAPNTPAPVVPAPLSPTNAENEKPTDKPDTKENKQPADSTPEQLDVLFPYDNFTESYAAYGKKLVQQDVITVTPQRFIETLTTIDLYREAFIGKTIEISGFVYREKSMGQQQFGVSRFAISCCSADASPYGVMAKFGHAETLETDAWVAVTGELGTTRYNDIDIIQINVRKIAKIDPPEDPYVSPDLDFGLE</sequence>
<evidence type="ECO:0000313" key="5">
    <source>
        <dbReference type="EMBL" id="TVX98719.1"/>
    </source>
</evidence>
<evidence type="ECO:0000256" key="2">
    <source>
        <dbReference type="SAM" id="Phobius"/>
    </source>
</evidence>